<dbReference type="EMBL" id="MFLA01000016">
    <property type="protein sequence ID" value="OGG59741.1"/>
    <property type="molecule type" value="Genomic_DNA"/>
</dbReference>
<feature type="coiled-coil region" evidence="1">
    <location>
        <begin position="127"/>
        <end position="185"/>
    </location>
</feature>
<dbReference type="Proteomes" id="UP000176377">
    <property type="component" value="Unassembled WGS sequence"/>
</dbReference>
<reference evidence="2 3" key="1">
    <citation type="journal article" date="2016" name="Nat. Commun.">
        <title>Thousands of microbial genomes shed light on interconnected biogeochemical processes in an aquifer system.</title>
        <authorList>
            <person name="Anantharaman K."/>
            <person name="Brown C.T."/>
            <person name="Hug L.A."/>
            <person name="Sharon I."/>
            <person name="Castelle C.J."/>
            <person name="Probst A.J."/>
            <person name="Thomas B.C."/>
            <person name="Singh A."/>
            <person name="Wilkins M.J."/>
            <person name="Karaoz U."/>
            <person name="Brodie E.L."/>
            <person name="Williams K.H."/>
            <person name="Hubbard S.S."/>
            <person name="Banfield J.F."/>
        </authorList>
    </citation>
    <scope>NUCLEOTIDE SEQUENCE [LARGE SCALE GENOMIC DNA]</scope>
</reference>
<evidence type="ECO:0000313" key="2">
    <source>
        <dbReference type="EMBL" id="OGG59741.1"/>
    </source>
</evidence>
<keyword evidence="1" id="KW-0175">Coiled coil</keyword>
<organism evidence="2 3">
    <name type="scientific">Candidatus Kaiserbacteria bacterium RIFCSPHIGHO2_01_FULL_56_24</name>
    <dbReference type="NCBI Taxonomy" id="1798487"/>
    <lineage>
        <taxon>Bacteria</taxon>
        <taxon>Candidatus Kaiseribacteriota</taxon>
    </lineage>
</organism>
<evidence type="ECO:0000256" key="1">
    <source>
        <dbReference type="SAM" id="Coils"/>
    </source>
</evidence>
<accession>A0A1F6DEC5</accession>
<gene>
    <name evidence="2" type="ORF">A2765_04095</name>
</gene>
<protein>
    <submittedName>
        <fullName evidence="2">Uncharacterized protein</fullName>
    </submittedName>
</protein>
<evidence type="ECO:0000313" key="3">
    <source>
        <dbReference type="Proteomes" id="UP000176377"/>
    </source>
</evidence>
<sequence length="459" mass="50861">MATIQGKTTARVMAKQGLTVEASEALARSRADALQKRSEATRKSTERLSQINTALQDAISKGDINQIDILNADFKSAQEDAKKNATDLAQAMVGLGEGFKDIGLALEEIQDLAPNEQQVIDDAKEFAASKKAKLEAARIKRAQAEGKTNILGIRANAIAVADAGIETAKAESETAETAIKTAEQGAESMRRSRLESMSFEQSLQRMQTVTQRIIEMAKDRIGEIEGNLEAVEVGRHEIVEDLKRYSVEVDEGDKALKQGKAELQGLLAQQTELLDKNSAEWTDLLGQIKEKQNELGTIEGARNIAYSRSQNGQRFLEGLGMQEETQRTLLSFHKIWIANLEDSVRHRSTMTDSHLGVIRAVGDQQAMDMVDRIGVETDERITEDAAKHLSAARKGMINRMQDMPDRILRMRDIRSASAQAKAAFDDSYEQLLVDYRRNYGTSENYDDTQQFRENVPSGA</sequence>
<comment type="caution">
    <text evidence="2">The sequence shown here is derived from an EMBL/GenBank/DDBJ whole genome shotgun (WGS) entry which is preliminary data.</text>
</comment>
<proteinExistence type="predicted"/>
<name>A0A1F6DEC5_9BACT</name>
<dbReference type="AlphaFoldDB" id="A0A1F6DEC5"/>